<keyword evidence="6" id="KW-1185">Reference proteome</keyword>
<evidence type="ECO:0000256" key="1">
    <source>
        <dbReference type="ARBA" id="ARBA00001946"/>
    </source>
</evidence>
<dbReference type="AlphaFoldDB" id="A0A1H6D251"/>
<dbReference type="PROSITE" id="PS51462">
    <property type="entry name" value="NUDIX"/>
    <property type="match status" value="1"/>
</dbReference>
<dbReference type="GO" id="GO:0016787">
    <property type="term" value="F:hydrolase activity"/>
    <property type="evidence" value="ECO:0007669"/>
    <property type="project" value="UniProtKB-KW"/>
</dbReference>
<reference evidence="6" key="1">
    <citation type="submission" date="2016-10" db="EMBL/GenBank/DDBJ databases">
        <authorList>
            <person name="Varghese N."/>
            <person name="Submissions S."/>
        </authorList>
    </citation>
    <scope>NUCLEOTIDE SEQUENCE [LARGE SCALE GENOMIC DNA]</scope>
    <source>
        <strain evidence="6">DSM 43163</strain>
    </source>
</reference>
<evidence type="ECO:0000313" key="5">
    <source>
        <dbReference type="EMBL" id="SEG78963.1"/>
    </source>
</evidence>
<dbReference type="PANTHER" id="PTHR43046:SF12">
    <property type="entry name" value="GDP-MANNOSE MANNOSYL HYDROLASE"/>
    <property type="match status" value="1"/>
</dbReference>
<dbReference type="InterPro" id="IPR000086">
    <property type="entry name" value="NUDIX_hydrolase_dom"/>
</dbReference>
<dbReference type="EMBL" id="FNVO01000012">
    <property type="protein sequence ID" value="SEG78963.1"/>
    <property type="molecule type" value="Genomic_DNA"/>
</dbReference>
<evidence type="ECO:0000256" key="3">
    <source>
        <dbReference type="ARBA" id="ARBA00022842"/>
    </source>
</evidence>
<dbReference type="OrthoDB" id="4247482at2"/>
<accession>A0A1H6D251</accession>
<gene>
    <name evidence="5" type="ORF">SAMN04489712_112147</name>
</gene>
<protein>
    <submittedName>
        <fullName evidence="5">ADP-ribose pyrophosphatase YjhB, NUDIX family</fullName>
    </submittedName>
</protein>
<keyword evidence="3" id="KW-0460">Magnesium</keyword>
<dbReference type="Gene3D" id="3.90.79.10">
    <property type="entry name" value="Nucleoside Triphosphate Pyrophosphohydrolase"/>
    <property type="match status" value="1"/>
</dbReference>
<dbReference type="SUPFAM" id="SSF55811">
    <property type="entry name" value="Nudix"/>
    <property type="match status" value="1"/>
</dbReference>
<dbReference type="PANTHER" id="PTHR43046">
    <property type="entry name" value="GDP-MANNOSE MANNOSYL HYDROLASE"/>
    <property type="match status" value="1"/>
</dbReference>
<keyword evidence="2" id="KW-0378">Hydrolase</keyword>
<dbReference type="RefSeq" id="WP_160147095.1">
    <property type="nucleotide sequence ID" value="NZ_FNVO01000012.1"/>
</dbReference>
<dbReference type="InterPro" id="IPR015797">
    <property type="entry name" value="NUDIX_hydrolase-like_dom_sf"/>
</dbReference>
<dbReference type="Pfam" id="PF00293">
    <property type="entry name" value="NUDIX"/>
    <property type="match status" value="1"/>
</dbReference>
<name>A0A1H6D251_9ACTN</name>
<sequence>MTTGIAAPQTAAHAVLTDHRGLVLLVNPAYKNRWHLPGGYLRPGELPSAAVTREITEELAITPALPPAPAVIAWAPHGGDRLLLYYAAELNTEQARSMQIDGHELVGFRWCAPTALDEWLHPAIADRARLALEASRRGQTLFLEPHRPSQ</sequence>
<feature type="domain" description="Nudix hydrolase" evidence="4">
    <location>
        <begin position="7"/>
        <end position="133"/>
    </location>
</feature>
<organism evidence="5 6">
    <name type="scientific">Thermomonospora echinospora</name>
    <dbReference type="NCBI Taxonomy" id="1992"/>
    <lineage>
        <taxon>Bacteria</taxon>
        <taxon>Bacillati</taxon>
        <taxon>Actinomycetota</taxon>
        <taxon>Actinomycetes</taxon>
        <taxon>Streptosporangiales</taxon>
        <taxon>Thermomonosporaceae</taxon>
        <taxon>Thermomonospora</taxon>
    </lineage>
</organism>
<evidence type="ECO:0000313" key="6">
    <source>
        <dbReference type="Proteomes" id="UP000236723"/>
    </source>
</evidence>
<dbReference type="Proteomes" id="UP000236723">
    <property type="component" value="Unassembled WGS sequence"/>
</dbReference>
<evidence type="ECO:0000259" key="4">
    <source>
        <dbReference type="PROSITE" id="PS51462"/>
    </source>
</evidence>
<proteinExistence type="predicted"/>
<comment type="cofactor">
    <cofactor evidence="1">
        <name>Mg(2+)</name>
        <dbReference type="ChEBI" id="CHEBI:18420"/>
    </cofactor>
</comment>
<evidence type="ECO:0000256" key="2">
    <source>
        <dbReference type="ARBA" id="ARBA00022801"/>
    </source>
</evidence>